<comment type="similarity">
    <text evidence="2">Belongs to the TMEM198 family.</text>
</comment>
<keyword evidence="3 7" id="KW-0812">Transmembrane</keyword>
<dbReference type="PANTHER" id="PTHR31247">
    <property type="entry name" value="TRANSMEMBRANE PROTEIN 198 FAMILY MEMBER"/>
    <property type="match status" value="1"/>
</dbReference>
<reference evidence="10" key="1">
    <citation type="submission" date="2022-12" db="EMBL/GenBank/DDBJ databases">
        <authorList>
            <person name="Webb A."/>
        </authorList>
    </citation>
    <scope>NUCLEOTIDE SEQUENCE</scope>
    <source>
        <strain evidence="10">Pd1</strain>
    </source>
</reference>
<dbReference type="AlphaFoldDB" id="A0AAV0VFX9"/>
<evidence type="ECO:0000259" key="9">
    <source>
        <dbReference type="Pfam" id="PF13886"/>
    </source>
</evidence>
<evidence type="ECO:0000256" key="6">
    <source>
        <dbReference type="ARBA" id="ARBA00049737"/>
    </source>
</evidence>
<sequence>MARSSMLFIILLLQVVLLASCTAKRTSAADDSISDSANGTNLGGIIIEVVAVLAGSGMVVVGYSTTGAVGIAVTTERMLVDKSFWCVGSWVAFVLGGAVCGGMAMWVHPKSNFIAGVAGGITLAMILINSAAYYILPDHTQELFTILCVVLAVVFAAFELNVGCQLCVCDFSFLSKSEKYSTQNANDDMVYTYPTGCSAIDDEFASFGLRIPMAVPYVENEKKQSANTAQESDFLPSSFRRGANVVDSRVRLQSPRIKYLQGARKEVEV</sequence>
<feature type="transmembrane region" description="Helical" evidence="7">
    <location>
        <begin position="113"/>
        <end position="136"/>
    </location>
</feature>
<feature type="chain" id="PRO_5043920068" description="Transmembrane protein 198" evidence="8">
    <location>
        <begin position="24"/>
        <end position="269"/>
    </location>
</feature>
<feature type="signal peptide" evidence="8">
    <location>
        <begin position="1"/>
        <end position="23"/>
    </location>
</feature>
<dbReference type="GO" id="GO:0005886">
    <property type="term" value="C:plasma membrane"/>
    <property type="evidence" value="ECO:0007669"/>
    <property type="project" value="TreeGrafter"/>
</dbReference>
<dbReference type="InterPro" id="IPR025256">
    <property type="entry name" value="TM7S3/TM198-like_dom"/>
</dbReference>
<dbReference type="Pfam" id="PF13886">
    <property type="entry name" value="TM7S3_TM198"/>
    <property type="match status" value="1"/>
</dbReference>
<dbReference type="EMBL" id="CANTFM010002669">
    <property type="protein sequence ID" value="CAI5747090.1"/>
    <property type="molecule type" value="Genomic_DNA"/>
</dbReference>
<organism evidence="10 11">
    <name type="scientific">Peronospora destructor</name>
    <dbReference type="NCBI Taxonomy" id="86335"/>
    <lineage>
        <taxon>Eukaryota</taxon>
        <taxon>Sar</taxon>
        <taxon>Stramenopiles</taxon>
        <taxon>Oomycota</taxon>
        <taxon>Peronosporomycetes</taxon>
        <taxon>Peronosporales</taxon>
        <taxon>Peronosporaceae</taxon>
        <taxon>Peronospora</taxon>
    </lineage>
</organism>
<feature type="domain" description="TM7S3/TM198-like" evidence="9">
    <location>
        <begin position="58"/>
        <end position="160"/>
    </location>
</feature>
<keyword evidence="8" id="KW-0732">Signal</keyword>
<keyword evidence="4 7" id="KW-1133">Transmembrane helix</keyword>
<evidence type="ECO:0000256" key="8">
    <source>
        <dbReference type="SAM" id="SignalP"/>
    </source>
</evidence>
<evidence type="ECO:0000313" key="11">
    <source>
        <dbReference type="Proteomes" id="UP001162029"/>
    </source>
</evidence>
<keyword evidence="5 7" id="KW-0472">Membrane</keyword>
<evidence type="ECO:0000256" key="5">
    <source>
        <dbReference type="ARBA" id="ARBA00023136"/>
    </source>
</evidence>
<protein>
    <recommendedName>
        <fullName evidence="6">Transmembrane protein 198</fullName>
    </recommendedName>
</protein>
<dbReference type="PANTHER" id="PTHR31247:SF5">
    <property type="entry name" value="DUF4203 DOMAIN-CONTAINING PROTEIN"/>
    <property type="match status" value="1"/>
</dbReference>
<comment type="caution">
    <text evidence="10">The sequence shown here is derived from an EMBL/GenBank/DDBJ whole genome shotgun (WGS) entry which is preliminary data.</text>
</comment>
<gene>
    <name evidence="10" type="ORF">PDE001_LOCUS12024</name>
</gene>
<accession>A0AAV0VFX9</accession>
<feature type="transmembrane region" description="Helical" evidence="7">
    <location>
        <begin position="42"/>
        <end position="63"/>
    </location>
</feature>
<evidence type="ECO:0000256" key="3">
    <source>
        <dbReference type="ARBA" id="ARBA00022692"/>
    </source>
</evidence>
<keyword evidence="11" id="KW-1185">Reference proteome</keyword>
<evidence type="ECO:0000313" key="10">
    <source>
        <dbReference type="EMBL" id="CAI5747090.1"/>
    </source>
</evidence>
<comment type="subcellular location">
    <subcellularLocation>
        <location evidence="1">Membrane</location>
        <topology evidence="1">Multi-pass membrane protein</topology>
    </subcellularLocation>
</comment>
<dbReference type="PROSITE" id="PS51257">
    <property type="entry name" value="PROKAR_LIPOPROTEIN"/>
    <property type="match status" value="1"/>
</dbReference>
<proteinExistence type="inferred from homology"/>
<dbReference type="InterPro" id="IPR040236">
    <property type="entry name" value="TMEM198"/>
</dbReference>
<feature type="transmembrane region" description="Helical" evidence="7">
    <location>
        <begin position="84"/>
        <end position="107"/>
    </location>
</feature>
<evidence type="ECO:0000256" key="4">
    <source>
        <dbReference type="ARBA" id="ARBA00022989"/>
    </source>
</evidence>
<evidence type="ECO:0000256" key="7">
    <source>
        <dbReference type="SAM" id="Phobius"/>
    </source>
</evidence>
<name>A0AAV0VFX9_9STRA</name>
<feature type="transmembrane region" description="Helical" evidence="7">
    <location>
        <begin position="143"/>
        <end position="162"/>
    </location>
</feature>
<evidence type="ECO:0000256" key="2">
    <source>
        <dbReference type="ARBA" id="ARBA00006244"/>
    </source>
</evidence>
<dbReference type="Proteomes" id="UP001162029">
    <property type="component" value="Unassembled WGS sequence"/>
</dbReference>
<evidence type="ECO:0000256" key="1">
    <source>
        <dbReference type="ARBA" id="ARBA00004141"/>
    </source>
</evidence>